<dbReference type="Proteomes" id="UP000006898">
    <property type="component" value="Chromosome"/>
</dbReference>
<name>D5MJ38_METO1</name>
<keyword evidence="1" id="KW-0812">Transmembrane</keyword>
<sequence length="306" mass="35052">MRLVLLWVATLAVSFLGMSVYPSADTYRYWFIAAVLFSFMMGFGSAVIKNPLLRGLYILAAVIPFFIHSSKINEEITVLFQRESSIAYKTSQSMLDERYRNAVMMFPDSPYTHSGYIYSMQNAYQRVLGVEALPTFYPFELLAFYPDILQDFDGVYEITPHEIIDITQSIKKRSDLFLAALTDQKPEFGLLQSGEELAVSLKCRSGRSVTSFIIEQEQFADKQRVSRNVLPYLERLNLSNTIKKSGNARLVPIEEISYKKKTWYFGRERIPDATLLITNLCSDLSGNNTRLSDVLYIPLAKRFHIS</sequence>
<gene>
    <name evidence="2" type="ORF">DAMO_0312</name>
</gene>
<evidence type="ECO:0000256" key="1">
    <source>
        <dbReference type="SAM" id="Phobius"/>
    </source>
</evidence>
<dbReference type="AlphaFoldDB" id="D5MJ38"/>
<keyword evidence="1" id="KW-0472">Membrane</keyword>
<proteinExistence type="predicted"/>
<feature type="transmembrane region" description="Helical" evidence="1">
    <location>
        <begin position="29"/>
        <end position="48"/>
    </location>
</feature>
<reference evidence="2 3" key="1">
    <citation type="journal article" date="2010" name="Nature">
        <title>Nitrite-driven anaerobic methane oxidation by oxygenic bacteria.</title>
        <authorList>
            <person name="Ettwig K.F."/>
            <person name="Butler M.K."/>
            <person name="Le Paslier D."/>
            <person name="Pelletier E."/>
            <person name="Mangenot S."/>
            <person name="Kuypers M.M.M."/>
            <person name="Schreiber F."/>
            <person name="Dutilh B.E."/>
            <person name="Zedelius J."/>
            <person name="de Beer D."/>
            <person name="Gloerich J."/>
            <person name="Wessels H.J.C.T."/>
            <person name="van Allen T."/>
            <person name="Luesken F."/>
            <person name="Wu M."/>
            <person name="van de Pas-Schoonen K.T."/>
            <person name="Op den Camp H.J.M."/>
            <person name="Janssen-Megens E.M."/>
            <person name="Francoijs K-J."/>
            <person name="Stunnenberg H."/>
            <person name="Weissenbach J."/>
            <person name="Jetten M.S.M."/>
            <person name="Strous M."/>
        </authorList>
    </citation>
    <scope>NUCLEOTIDE SEQUENCE [LARGE SCALE GENOMIC DNA]</scope>
</reference>
<dbReference type="KEGG" id="mox:DAMO_0312"/>
<dbReference type="HOGENOM" id="CLU_908159_0_0_0"/>
<dbReference type="EMBL" id="FP565575">
    <property type="protein sequence ID" value="CBE67403.1"/>
    <property type="molecule type" value="Genomic_DNA"/>
</dbReference>
<evidence type="ECO:0000313" key="2">
    <source>
        <dbReference type="EMBL" id="CBE67403.1"/>
    </source>
</evidence>
<protein>
    <submittedName>
        <fullName evidence="2">Uncharacterized protein</fullName>
    </submittedName>
</protein>
<accession>D5MJ38</accession>
<organism evidence="2 3">
    <name type="scientific">Methylomirabilis oxygeniifera</name>
    <dbReference type="NCBI Taxonomy" id="671143"/>
    <lineage>
        <taxon>Bacteria</taxon>
        <taxon>Candidatus Methylomirabilota</taxon>
        <taxon>Candidatus Methylomirabilia</taxon>
        <taxon>Candidatus Methylomirabilales</taxon>
        <taxon>Candidatus Methylomirabilaceae</taxon>
        <taxon>Candidatus Methylomirabilis</taxon>
    </lineage>
</organism>
<keyword evidence="1" id="KW-1133">Transmembrane helix</keyword>
<evidence type="ECO:0000313" key="3">
    <source>
        <dbReference type="Proteomes" id="UP000006898"/>
    </source>
</evidence>